<sequence length="92" mass="10185">MTAPATMAATDPSKSPKTWRKAARVFTFSRSRESDQATRIFTINPTMATPMTISPDTDCGVRMRETASNNSQQITPTMMQPFTKAARISTRP</sequence>
<gene>
    <name evidence="2" type="ORF">EVA_08173</name>
</gene>
<accession>J9GA44</accession>
<organism evidence="2">
    <name type="scientific">gut metagenome</name>
    <dbReference type="NCBI Taxonomy" id="749906"/>
    <lineage>
        <taxon>unclassified sequences</taxon>
        <taxon>metagenomes</taxon>
        <taxon>organismal metagenomes</taxon>
    </lineage>
</organism>
<reference evidence="2" key="1">
    <citation type="journal article" date="2012" name="PLoS ONE">
        <title>Gene sets for utilization of primary and secondary nutrition supplies in the distal gut of endangered iberian lynx.</title>
        <authorList>
            <person name="Alcaide M."/>
            <person name="Messina E."/>
            <person name="Richter M."/>
            <person name="Bargiela R."/>
            <person name="Peplies J."/>
            <person name="Huws S.A."/>
            <person name="Newbold C.J."/>
            <person name="Golyshin P.N."/>
            <person name="Simon M.A."/>
            <person name="Lopez G."/>
            <person name="Yakimov M.M."/>
            <person name="Ferrer M."/>
        </authorList>
    </citation>
    <scope>NUCLEOTIDE SEQUENCE</scope>
</reference>
<proteinExistence type="predicted"/>
<feature type="region of interest" description="Disordered" evidence="1">
    <location>
        <begin position="67"/>
        <end position="92"/>
    </location>
</feature>
<evidence type="ECO:0000256" key="1">
    <source>
        <dbReference type="SAM" id="MobiDB-lite"/>
    </source>
</evidence>
<name>J9GA44_9ZZZZ</name>
<comment type="caution">
    <text evidence="2">The sequence shown here is derived from an EMBL/GenBank/DDBJ whole genome shotgun (WGS) entry which is preliminary data.</text>
</comment>
<evidence type="ECO:0000313" key="2">
    <source>
        <dbReference type="EMBL" id="EJX03719.1"/>
    </source>
</evidence>
<feature type="compositionally biased region" description="Low complexity" evidence="1">
    <location>
        <begin position="1"/>
        <end position="10"/>
    </location>
</feature>
<dbReference type="AlphaFoldDB" id="J9GA44"/>
<feature type="compositionally biased region" description="Polar residues" evidence="1">
    <location>
        <begin position="67"/>
        <end position="80"/>
    </location>
</feature>
<feature type="region of interest" description="Disordered" evidence="1">
    <location>
        <begin position="1"/>
        <end position="20"/>
    </location>
</feature>
<dbReference type="EMBL" id="AMCI01002062">
    <property type="protein sequence ID" value="EJX03719.1"/>
    <property type="molecule type" value="Genomic_DNA"/>
</dbReference>
<protein>
    <submittedName>
        <fullName evidence="2">Uncharacterized protein</fullName>
    </submittedName>
</protein>